<dbReference type="EMBL" id="JBFXLR010000014">
    <property type="protein sequence ID" value="KAL2853118.1"/>
    <property type="molecule type" value="Genomic_DNA"/>
</dbReference>
<accession>A0ABR4KLG1</accession>
<keyword evidence="1" id="KW-0472">Membrane</keyword>
<evidence type="ECO:0000256" key="1">
    <source>
        <dbReference type="SAM" id="Phobius"/>
    </source>
</evidence>
<gene>
    <name evidence="2" type="ORF">BJX68DRAFT_51652</name>
</gene>
<reference evidence="2 3" key="1">
    <citation type="submission" date="2024-07" db="EMBL/GenBank/DDBJ databases">
        <title>Section-level genome sequencing and comparative genomics of Aspergillus sections Usti and Cavernicolus.</title>
        <authorList>
            <consortium name="Lawrence Berkeley National Laboratory"/>
            <person name="Nybo J.L."/>
            <person name="Vesth T.C."/>
            <person name="Theobald S."/>
            <person name="Frisvad J.C."/>
            <person name="Larsen T.O."/>
            <person name="Kjaerboelling I."/>
            <person name="Rothschild-Mancinelli K."/>
            <person name="Lyhne E.K."/>
            <person name="Kogle M.E."/>
            <person name="Barry K."/>
            <person name="Clum A."/>
            <person name="Na H."/>
            <person name="Ledsgaard L."/>
            <person name="Lin J."/>
            <person name="Lipzen A."/>
            <person name="Kuo A."/>
            <person name="Riley R."/>
            <person name="Mondo S."/>
            <person name="LaButti K."/>
            <person name="Haridas S."/>
            <person name="Pangalinan J."/>
            <person name="Salamov A.A."/>
            <person name="Simmons B.A."/>
            <person name="Magnuson J.K."/>
            <person name="Chen J."/>
            <person name="Drula E."/>
            <person name="Henrissat B."/>
            <person name="Wiebenga A."/>
            <person name="Lubbers R.J."/>
            <person name="Gomes A.C."/>
            <person name="Macurrencykelacurrency M.R."/>
            <person name="Stajich J."/>
            <person name="Grigoriev I.V."/>
            <person name="Mortensen U.H."/>
            <person name="De vries R.P."/>
            <person name="Baker S.E."/>
            <person name="Andersen M.R."/>
        </authorList>
    </citation>
    <scope>NUCLEOTIDE SEQUENCE [LARGE SCALE GENOMIC DNA]</scope>
    <source>
        <strain evidence="2 3">CBS 756.74</strain>
    </source>
</reference>
<protein>
    <submittedName>
        <fullName evidence="2">Uncharacterized protein</fullName>
    </submittedName>
</protein>
<proteinExistence type="predicted"/>
<sequence length="194" mass="22056">MCIGKNARYRLRSVALGIKKTFTTHDLGFPLVFNSRFFTIVQSTLLVLVSCSFMWPASHGANYPPLTFATLWLLPFLPAFGPGLNSTSWYRLILRKEDQPTLYSPRYPGRGSASIYGYSGPFIWSTSRKPYPLVCPAGSVEAQLSSYFQKNEPIKFLLFQYFPFLFFCCSFSPIAFQLSPSVWLRSQLSAFVLH</sequence>
<name>A0ABR4KLG1_9EURO</name>
<evidence type="ECO:0000313" key="2">
    <source>
        <dbReference type="EMBL" id="KAL2853118.1"/>
    </source>
</evidence>
<feature type="transmembrane region" description="Helical" evidence="1">
    <location>
        <begin position="156"/>
        <end position="176"/>
    </location>
</feature>
<feature type="transmembrane region" description="Helical" evidence="1">
    <location>
        <begin position="63"/>
        <end position="85"/>
    </location>
</feature>
<comment type="caution">
    <text evidence="2">The sequence shown here is derived from an EMBL/GenBank/DDBJ whole genome shotgun (WGS) entry which is preliminary data.</text>
</comment>
<dbReference type="GeneID" id="98164474"/>
<organism evidence="2 3">
    <name type="scientific">Aspergillus pseudodeflectus</name>
    <dbReference type="NCBI Taxonomy" id="176178"/>
    <lineage>
        <taxon>Eukaryota</taxon>
        <taxon>Fungi</taxon>
        <taxon>Dikarya</taxon>
        <taxon>Ascomycota</taxon>
        <taxon>Pezizomycotina</taxon>
        <taxon>Eurotiomycetes</taxon>
        <taxon>Eurotiomycetidae</taxon>
        <taxon>Eurotiales</taxon>
        <taxon>Aspergillaceae</taxon>
        <taxon>Aspergillus</taxon>
        <taxon>Aspergillus subgen. Nidulantes</taxon>
    </lineage>
</organism>
<evidence type="ECO:0000313" key="3">
    <source>
        <dbReference type="Proteomes" id="UP001610444"/>
    </source>
</evidence>
<keyword evidence="1" id="KW-0812">Transmembrane</keyword>
<keyword evidence="1" id="KW-1133">Transmembrane helix</keyword>
<keyword evidence="3" id="KW-1185">Reference proteome</keyword>
<dbReference type="Proteomes" id="UP001610444">
    <property type="component" value="Unassembled WGS sequence"/>
</dbReference>
<feature type="transmembrane region" description="Helical" evidence="1">
    <location>
        <begin position="37"/>
        <end position="57"/>
    </location>
</feature>
<dbReference type="RefSeq" id="XP_070900759.1">
    <property type="nucleotide sequence ID" value="XM_071049310.1"/>
</dbReference>